<evidence type="ECO:0000256" key="1">
    <source>
        <dbReference type="ARBA" id="ARBA00022801"/>
    </source>
</evidence>
<accession>V4B4C5</accession>
<dbReference type="PANTHER" id="PTHR22901">
    <property type="entry name" value="SIALATE O-ACETYLESTERASE"/>
    <property type="match status" value="1"/>
</dbReference>
<evidence type="ECO:0000313" key="4">
    <source>
        <dbReference type="Proteomes" id="UP000030746"/>
    </source>
</evidence>
<dbReference type="SUPFAM" id="SSF52266">
    <property type="entry name" value="SGNH hydrolase"/>
    <property type="match status" value="1"/>
</dbReference>
<keyword evidence="1" id="KW-0378">Hydrolase</keyword>
<dbReference type="HOGENOM" id="CLU_015150_1_0_1"/>
<dbReference type="Proteomes" id="UP000030746">
    <property type="component" value="Unassembled WGS sequence"/>
</dbReference>
<dbReference type="EMBL" id="KB203738">
    <property type="protein sequence ID" value="ESO83284.1"/>
    <property type="molecule type" value="Genomic_DNA"/>
</dbReference>
<dbReference type="InterPro" id="IPR036514">
    <property type="entry name" value="SGNH_hydro_sf"/>
</dbReference>
<dbReference type="Gene3D" id="3.40.50.1110">
    <property type="entry name" value="SGNH hydrolase"/>
    <property type="match status" value="1"/>
</dbReference>
<dbReference type="InterPro" id="IPR005181">
    <property type="entry name" value="SASA"/>
</dbReference>
<dbReference type="OrthoDB" id="42638at2759"/>
<protein>
    <recommendedName>
        <fullName evidence="2">Sialate O-acetylesterase domain-containing protein</fullName>
    </recommendedName>
</protein>
<dbReference type="GO" id="GO:0005975">
    <property type="term" value="P:carbohydrate metabolic process"/>
    <property type="evidence" value="ECO:0007669"/>
    <property type="project" value="TreeGrafter"/>
</dbReference>
<name>V4B4C5_LOTGI</name>
<reference evidence="3 4" key="1">
    <citation type="journal article" date="2013" name="Nature">
        <title>Insights into bilaterian evolution from three spiralian genomes.</title>
        <authorList>
            <person name="Simakov O."/>
            <person name="Marletaz F."/>
            <person name="Cho S.J."/>
            <person name="Edsinger-Gonzales E."/>
            <person name="Havlak P."/>
            <person name="Hellsten U."/>
            <person name="Kuo D.H."/>
            <person name="Larsson T."/>
            <person name="Lv J."/>
            <person name="Arendt D."/>
            <person name="Savage R."/>
            <person name="Osoegawa K."/>
            <person name="de Jong P."/>
            <person name="Grimwood J."/>
            <person name="Chapman J.A."/>
            <person name="Shapiro H."/>
            <person name="Aerts A."/>
            <person name="Otillar R.P."/>
            <person name="Terry A.Y."/>
            <person name="Boore J.L."/>
            <person name="Grigoriev I.V."/>
            <person name="Lindberg D.R."/>
            <person name="Seaver E.C."/>
            <person name="Weisblat D.A."/>
            <person name="Putnam N.H."/>
            <person name="Rokhsar D.S."/>
        </authorList>
    </citation>
    <scope>NUCLEOTIDE SEQUENCE [LARGE SCALE GENOMIC DNA]</scope>
</reference>
<dbReference type="AlphaFoldDB" id="V4B4C5"/>
<dbReference type="GeneID" id="20241152"/>
<dbReference type="CTD" id="20241152"/>
<dbReference type="PANTHER" id="PTHR22901:SF0">
    <property type="entry name" value="SIALATE O-ACETYLESTERASE"/>
    <property type="match status" value="1"/>
</dbReference>
<evidence type="ECO:0000313" key="3">
    <source>
        <dbReference type="EMBL" id="ESO83284.1"/>
    </source>
</evidence>
<gene>
    <name evidence="3" type="ORF">LOTGIDRAFT_169504</name>
</gene>
<sequence length="514" mass="57557">MWAIEDGQRYTGCNEGNFARTALSARSFSISNCPACDGALRFAKSYGDHMVLQRGPQRAVIWGYTDKDFQTISADIDGINGTVTTISVNGMWKLKLNPMTDEGPFNITVSTKAEGNITLHDVLFGDVWICSGAANMGFSMSRVNDSDNEISSAMAYNKIRILHVLYEESDASLIDLQTLHTPWSIPTEDLVSNFSAVCYLYGEYISRHHNYPIGLIETDSDDNDTSIQSWISSSSVTRCGKPTRNDTSGAYNSMINPLLTMTIYGAIWFQGESDIEEANKYGCHLQTLINDWRTLSHHFSLSETSNTFPFGIVQIGPNFHNYNVIGPVPDLRWSQTAKVGYLPNPTLPNTFLAITFDLPEFTPTSHRLHPKYKQDVAERLGLASLAVAYGVKGIYYQGPFPTSYKYSKRFDELTIEYDHGKTVLDVRVGAFYFDVCCSRNSTTTCGPHDSWVSTFITEHSDTTVTIATLSCYERHVVGVRYNWRESPCEFKMCQIYGRDNDLPAPQFSVGVALW</sequence>
<keyword evidence="4" id="KW-1185">Reference proteome</keyword>
<dbReference type="GO" id="GO:0001681">
    <property type="term" value="F:sialate O-acetylesterase activity"/>
    <property type="evidence" value="ECO:0007669"/>
    <property type="project" value="InterPro"/>
</dbReference>
<dbReference type="KEGG" id="lgi:LOTGIDRAFT_169504"/>
<dbReference type="Pfam" id="PF03629">
    <property type="entry name" value="SASA"/>
    <property type="match status" value="1"/>
</dbReference>
<dbReference type="OMA" id="YKMKALI"/>
<dbReference type="InterPro" id="IPR039329">
    <property type="entry name" value="SIAE"/>
</dbReference>
<organism evidence="3 4">
    <name type="scientific">Lottia gigantea</name>
    <name type="common">Giant owl limpet</name>
    <dbReference type="NCBI Taxonomy" id="225164"/>
    <lineage>
        <taxon>Eukaryota</taxon>
        <taxon>Metazoa</taxon>
        <taxon>Spiralia</taxon>
        <taxon>Lophotrochozoa</taxon>
        <taxon>Mollusca</taxon>
        <taxon>Gastropoda</taxon>
        <taxon>Patellogastropoda</taxon>
        <taxon>Lottioidea</taxon>
        <taxon>Lottiidae</taxon>
        <taxon>Lottia</taxon>
    </lineage>
</organism>
<proteinExistence type="predicted"/>
<dbReference type="RefSeq" id="XP_009066039.1">
    <property type="nucleotide sequence ID" value="XM_009067791.1"/>
</dbReference>
<evidence type="ECO:0000259" key="2">
    <source>
        <dbReference type="Pfam" id="PF03629"/>
    </source>
</evidence>
<feature type="domain" description="Sialate O-acetylesterase" evidence="2">
    <location>
        <begin position="126"/>
        <end position="294"/>
    </location>
</feature>